<keyword evidence="4" id="KW-0238">DNA-binding</keyword>
<dbReference type="PROSITE" id="PS50043">
    <property type="entry name" value="HTH_LUXR_2"/>
    <property type="match status" value="1"/>
</dbReference>
<dbReference type="InterPro" id="IPR036388">
    <property type="entry name" value="WH-like_DNA-bd_sf"/>
</dbReference>
<dbReference type="SMART" id="SM00421">
    <property type="entry name" value="HTH_LUXR"/>
    <property type="match status" value="1"/>
</dbReference>
<dbReference type="Gene3D" id="1.10.10.10">
    <property type="entry name" value="Winged helix-like DNA-binding domain superfamily/Winged helix DNA-binding domain"/>
    <property type="match status" value="1"/>
</dbReference>
<dbReference type="Gene3D" id="3.40.50.2300">
    <property type="match status" value="1"/>
</dbReference>
<dbReference type="InterPro" id="IPR000792">
    <property type="entry name" value="Tscrpt_reg_LuxR_C"/>
</dbReference>
<dbReference type="GO" id="GO:0000160">
    <property type="term" value="P:phosphorelay signal transduction system"/>
    <property type="evidence" value="ECO:0007669"/>
    <property type="project" value="UniProtKB-KW"/>
</dbReference>
<dbReference type="STRING" id="1122198.SAMN02745729_11087"/>
<feature type="domain" description="HTH luxR-type" evidence="7">
    <location>
        <begin position="136"/>
        <end position="201"/>
    </location>
</feature>
<dbReference type="Pfam" id="PF00196">
    <property type="entry name" value="GerE"/>
    <property type="match status" value="1"/>
</dbReference>
<gene>
    <name evidence="9" type="ORF">SAMN02745729_11087</name>
</gene>
<keyword evidence="3" id="KW-0805">Transcription regulation</keyword>
<dbReference type="AlphaFoldDB" id="A0A1H4F7V1"/>
<evidence type="ECO:0000259" key="8">
    <source>
        <dbReference type="PROSITE" id="PS50110"/>
    </source>
</evidence>
<feature type="domain" description="Response regulatory" evidence="8">
    <location>
        <begin position="7"/>
        <end position="120"/>
    </location>
</feature>
<dbReference type="Pfam" id="PF00072">
    <property type="entry name" value="Response_reg"/>
    <property type="match status" value="1"/>
</dbReference>
<evidence type="ECO:0000256" key="4">
    <source>
        <dbReference type="ARBA" id="ARBA00023125"/>
    </source>
</evidence>
<evidence type="ECO:0000256" key="1">
    <source>
        <dbReference type="ARBA" id="ARBA00022553"/>
    </source>
</evidence>
<dbReference type="EMBL" id="FNRJ01000010">
    <property type="protein sequence ID" value="SEA93373.1"/>
    <property type="molecule type" value="Genomic_DNA"/>
</dbReference>
<dbReference type="GO" id="GO:0003677">
    <property type="term" value="F:DNA binding"/>
    <property type="evidence" value="ECO:0007669"/>
    <property type="project" value="UniProtKB-KW"/>
</dbReference>
<organism evidence="9 10">
    <name type="scientific">Marinobacterium iners DSM 11526</name>
    <dbReference type="NCBI Taxonomy" id="1122198"/>
    <lineage>
        <taxon>Bacteria</taxon>
        <taxon>Pseudomonadati</taxon>
        <taxon>Pseudomonadota</taxon>
        <taxon>Gammaproteobacteria</taxon>
        <taxon>Oceanospirillales</taxon>
        <taxon>Oceanospirillaceae</taxon>
        <taxon>Marinobacterium</taxon>
    </lineage>
</organism>
<reference evidence="10" key="1">
    <citation type="submission" date="2016-10" db="EMBL/GenBank/DDBJ databases">
        <authorList>
            <person name="Varghese N."/>
            <person name="Submissions S."/>
        </authorList>
    </citation>
    <scope>NUCLEOTIDE SEQUENCE [LARGE SCALE GENOMIC DNA]</scope>
    <source>
        <strain evidence="10">DSM 11526</strain>
    </source>
</reference>
<dbReference type="FunFam" id="3.40.50.2300:FF:000018">
    <property type="entry name" value="DNA-binding transcriptional regulator NtrC"/>
    <property type="match status" value="1"/>
</dbReference>
<dbReference type="Proteomes" id="UP000242469">
    <property type="component" value="Unassembled WGS sequence"/>
</dbReference>
<name>A0A1H4F7V1_9GAMM</name>
<evidence type="ECO:0000256" key="3">
    <source>
        <dbReference type="ARBA" id="ARBA00023015"/>
    </source>
</evidence>
<keyword evidence="10" id="KW-1185">Reference proteome</keyword>
<protein>
    <submittedName>
        <fullName evidence="9">RNA polymerase sigma factor, sigma-70 family</fullName>
    </submittedName>
</protein>
<dbReference type="InterPro" id="IPR016032">
    <property type="entry name" value="Sig_transdc_resp-reg_C-effctor"/>
</dbReference>
<dbReference type="SUPFAM" id="SSF52172">
    <property type="entry name" value="CheY-like"/>
    <property type="match status" value="1"/>
</dbReference>
<keyword evidence="5" id="KW-0804">Transcription</keyword>
<dbReference type="PANTHER" id="PTHR44688:SF16">
    <property type="entry name" value="DNA-BINDING TRANSCRIPTIONAL ACTIVATOR DEVR_DOSR"/>
    <property type="match status" value="1"/>
</dbReference>
<feature type="modified residue" description="4-aspartylphosphate" evidence="6">
    <location>
        <position position="55"/>
    </location>
</feature>
<sequence>MTNSQATVFIIDDDADFRDSMQWLLESTPYNVESFASAQLFLDQYDGRSGCMLLDVRMPEINGLALQQLMRERDIRLPVIIITGHGDVPMAVNAMKNGALDFLEKPFDDEVLLRLVDKAMAEAGKRFSEQNEQRELQELYETLSRREREVMELVVTGNSNREIAETLGISPKTVEVHRSRVMSKMRAESLAQLVQMHSRLTL</sequence>
<keyword evidence="2" id="KW-0902">Two-component regulatory system</keyword>
<dbReference type="PROSITE" id="PS50110">
    <property type="entry name" value="RESPONSE_REGULATORY"/>
    <property type="match status" value="1"/>
</dbReference>
<evidence type="ECO:0000256" key="6">
    <source>
        <dbReference type="PROSITE-ProRule" id="PRU00169"/>
    </source>
</evidence>
<dbReference type="PROSITE" id="PS00622">
    <property type="entry name" value="HTH_LUXR_1"/>
    <property type="match status" value="1"/>
</dbReference>
<evidence type="ECO:0000256" key="5">
    <source>
        <dbReference type="ARBA" id="ARBA00023163"/>
    </source>
</evidence>
<dbReference type="SMART" id="SM00448">
    <property type="entry name" value="REC"/>
    <property type="match status" value="1"/>
</dbReference>
<evidence type="ECO:0000259" key="7">
    <source>
        <dbReference type="PROSITE" id="PS50043"/>
    </source>
</evidence>
<evidence type="ECO:0000313" key="9">
    <source>
        <dbReference type="EMBL" id="SEA93373.1"/>
    </source>
</evidence>
<proteinExistence type="predicted"/>
<dbReference type="RefSeq" id="WP_091826982.1">
    <property type="nucleotide sequence ID" value="NZ_FNRJ01000010.1"/>
</dbReference>
<dbReference type="CDD" id="cd06170">
    <property type="entry name" value="LuxR_C_like"/>
    <property type="match status" value="1"/>
</dbReference>
<keyword evidence="1 6" id="KW-0597">Phosphoprotein</keyword>
<accession>A0A1H4F7V1</accession>
<dbReference type="InterPro" id="IPR001789">
    <property type="entry name" value="Sig_transdc_resp-reg_receiver"/>
</dbReference>
<dbReference type="SUPFAM" id="SSF46894">
    <property type="entry name" value="C-terminal effector domain of the bipartite response regulators"/>
    <property type="match status" value="1"/>
</dbReference>
<dbReference type="PANTHER" id="PTHR44688">
    <property type="entry name" value="DNA-BINDING TRANSCRIPTIONAL ACTIVATOR DEVR_DOSR"/>
    <property type="match status" value="1"/>
</dbReference>
<evidence type="ECO:0000313" key="10">
    <source>
        <dbReference type="Proteomes" id="UP000242469"/>
    </source>
</evidence>
<dbReference type="InterPro" id="IPR011006">
    <property type="entry name" value="CheY-like_superfamily"/>
</dbReference>
<dbReference type="PRINTS" id="PR00038">
    <property type="entry name" value="HTHLUXR"/>
</dbReference>
<dbReference type="CDD" id="cd17537">
    <property type="entry name" value="REC_FixJ"/>
    <property type="match status" value="1"/>
</dbReference>
<evidence type="ECO:0000256" key="2">
    <source>
        <dbReference type="ARBA" id="ARBA00023012"/>
    </source>
</evidence>
<dbReference type="GO" id="GO:0006355">
    <property type="term" value="P:regulation of DNA-templated transcription"/>
    <property type="evidence" value="ECO:0007669"/>
    <property type="project" value="InterPro"/>
</dbReference>
<dbReference type="OrthoDB" id="9802186at2"/>